<proteinExistence type="predicted"/>
<evidence type="ECO:0000313" key="2">
    <source>
        <dbReference type="Proteomes" id="UP000077275"/>
    </source>
</evidence>
<dbReference type="AlphaFoldDB" id="A0A166CRK7"/>
<dbReference type="Gene3D" id="3.40.50.1010">
    <property type="entry name" value="5'-nuclease"/>
    <property type="match status" value="1"/>
</dbReference>
<name>A0A166CRK7_9EURY</name>
<organism evidence="1 2">
    <name type="scientific">Methanobrevibacter cuticularis</name>
    <dbReference type="NCBI Taxonomy" id="47311"/>
    <lineage>
        <taxon>Archaea</taxon>
        <taxon>Methanobacteriati</taxon>
        <taxon>Methanobacteriota</taxon>
        <taxon>Methanomada group</taxon>
        <taxon>Methanobacteria</taxon>
        <taxon>Methanobacteriales</taxon>
        <taxon>Methanobacteriaceae</taxon>
        <taxon>Methanobrevibacter</taxon>
    </lineage>
</organism>
<keyword evidence="2" id="KW-1185">Reference proteome</keyword>
<dbReference type="Proteomes" id="UP000077275">
    <property type="component" value="Unassembled WGS sequence"/>
</dbReference>
<gene>
    <name evidence="1" type="ORF">MBCUT_19190</name>
</gene>
<evidence type="ECO:0008006" key="3">
    <source>
        <dbReference type="Google" id="ProtNLM"/>
    </source>
</evidence>
<comment type="caution">
    <text evidence="1">The sequence shown here is derived from an EMBL/GenBank/DDBJ whole genome shotgun (WGS) entry which is preliminary data.</text>
</comment>
<sequence>MNGKEIENMYYLLKDNYNVYVIDDEIQDKAIDICKKYNGSLGYADCTSIAIMEKLGM</sequence>
<protein>
    <recommendedName>
        <fullName evidence="3">PIN domain-containing protein</fullName>
    </recommendedName>
</protein>
<reference evidence="1 2" key="1">
    <citation type="submission" date="2016-04" db="EMBL/GenBank/DDBJ databases">
        <title>Genome sequence of Methanobrevibacter cuticularis DSM 11139.</title>
        <authorList>
            <person name="Poehlein A."/>
            <person name="Seedorf H."/>
            <person name="Daniel R."/>
        </authorList>
    </citation>
    <scope>NUCLEOTIDE SEQUENCE [LARGE SCALE GENOMIC DNA]</scope>
    <source>
        <strain evidence="1 2">DSM 11139</strain>
    </source>
</reference>
<dbReference type="PATRIC" id="fig|47311.3.peg.2088"/>
<dbReference type="EMBL" id="LWMW01000147">
    <property type="protein sequence ID" value="KZX14791.1"/>
    <property type="molecule type" value="Genomic_DNA"/>
</dbReference>
<accession>A0A166CRK7</accession>
<dbReference type="RefSeq" id="WP_245634987.1">
    <property type="nucleotide sequence ID" value="NZ_LWMW01000147.1"/>
</dbReference>
<evidence type="ECO:0000313" key="1">
    <source>
        <dbReference type="EMBL" id="KZX14791.1"/>
    </source>
</evidence>